<dbReference type="InterPro" id="IPR052969">
    <property type="entry name" value="Thr-specific_kinase-like"/>
</dbReference>
<protein>
    <submittedName>
        <fullName evidence="8">Protein sey1</fullName>
    </submittedName>
</protein>
<dbReference type="SUPFAM" id="SSF48371">
    <property type="entry name" value="ARM repeat"/>
    <property type="match status" value="1"/>
</dbReference>
<organism evidence="8 9">
    <name type="scientific">Anaeramoeba flamelloides</name>
    <dbReference type="NCBI Taxonomy" id="1746091"/>
    <lineage>
        <taxon>Eukaryota</taxon>
        <taxon>Metamonada</taxon>
        <taxon>Anaeramoebidae</taxon>
        <taxon>Anaeramoeba</taxon>
    </lineage>
</organism>
<dbReference type="Gene3D" id="3.40.50.410">
    <property type="entry name" value="von Willebrand factor, type A domain"/>
    <property type="match status" value="1"/>
</dbReference>
<keyword evidence="9" id="KW-1185">Reference proteome</keyword>
<evidence type="ECO:0000313" key="9">
    <source>
        <dbReference type="Proteomes" id="UP001150062"/>
    </source>
</evidence>
<evidence type="ECO:0000256" key="1">
    <source>
        <dbReference type="ARBA" id="ARBA00004613"/>
    </source>
</evidence>
<evidence type="ECO:0000256" key="3">
    <source>
        <dbReference type="ARBA" id="ARBA00022729"/>
    </source>
</evidence>
<gene>
    <name evidence="8" type="ORF">M0813_06857</name>
</gene>
<evidence type="ECO:0000256" key="5">
    <source>
        <dbReference type="SAM" id="MobiDB-lite"/>
    </source>
</evidence>
<dbReference type="InterPro" id="IPR002035">
    <property type="entry name" value="VWF_A"/>
</dbReference>
<feature type="region of interest" description="Disordered" evidence="5">
    <location>
        <begin position="1358"/>
        <end position="1399"/>
    </location>
</feature>
<dbReference type="EMBL" id="JAOAOG010000313">
    <property type="protein sequence ID" value="KAJ6230219.1"/>
    <property type="molecule type" value="Genomic_DNA"/>
</dbReference>
<dbReference type="InterPro" id="IPR056861">
    <property type="entry name" value="HMCN1-like_VWA"/>
</dbReference>
<dbReference type="PANTHER" id="PTHR47763:SF1">
    <property type="entry name" value="DUF659 DOMAIN-CONTAINING PROTEIN"/>
    <property type="match status" value="1"/>
</dbReference>
<keyword evidence="3" id="KW-0732">Signal</keyword>
<feature type="region of interest" description="Disordered" evidence="5">
    <location>
        <begin position="1"/>
        <end position="35"/>
    </location>
</feature>
<comment type="subcellular location">
    <subcellularLocation>
        <location evidence="1">Secreted</location>
    </subcellularLocation>
</comment>
<evidence type="ECO:0000256" key="2">
    <source>
        <dbReference type="ARBA" id="ARBA00022525"/>
    </source>
</evidence>
<sequence length="2153" mass="252716">MEKTKNKKIPKIQEIKTNNSKENKKQSSKKVDGTEINLPIQILKQDIHKFEKDNEKEKEKEKEKENKIDIEIEIEIEKENGNDKENIKQKEKTYEKQSIEQNPKVQPYFICPKTETKIYNLFYYIEGSEYDDSHILLPNTKAIIKFVTAMKTNANYDEDEINPKPISCVGFYGEKDLVELCLRSYFGIDQLTLPTFHQRKKQKHLVTDQILSITRNDKIALVYLDQNKFQKKPFETGNIATTMIRYLIDICPTITVCMSNDTIHNWFYLSNEELLEIQSQNKKKYGIKKKILKHPNEPIVHDGGKITYKKVKMNEDVDLQKVTVLPCRDLNFNNAKNIVNITFELFPDQSEYIWKKIESFEIIEEPIRHQIALKLFEIKSYLNNFYYSKRGIDSQKGFTYKECKKKVLENWTNRYSDLYKKNEKEYKLWHSFKQRIKTIFEKFIDKENISKFKDLINDTVEFFLIDQKTRREYLEQLEILKKLSKEPKKSKKERFISYWTLNPYEEIPYNYNKREEDLDYYYDQNNRNDIKQQKEDIQKKIRNLSEIMKDICPRRILETFFTNLEKIIISKNTLKKKQIEYQRFKIHITKKDQGNKQSIQNIRIDRVSGNFQLDEMKKYEDIKITQILQNTKDPNPKKQRSFIIMESKKTNNRHYYSQIKETEKRRDYAFSYAPFTRDKGFDYLFSFSSKGGLFKIDHSSNLGFYADNIHKKFSSGTYTSHDFSTFSNHYIYKGTSKYGLIEEIVSFTFIPQTTDQLIILDQNGNLYEYRMISKSLVKIVKKDNVEDKIVKKPIKPKNEKGEVVGKYCEIQTNNNGKIIFLRYDNKWIDIYDLNWNYLNRIELTQDFYKFKIMNNGINNFILISTLDGKMQASHFIGMTESEEFNISKQSIEECPGNPFFDVLFLSYKKFGPNATIFGCSDETTLNIFTNNVLDKKKAINIKRYFNLLKLHDITLNKFFNKKTFKKENKFFQKINKNLECENKLINIINLILTRGCLHITTIRESTLFPLNEGQDISNKIFDLKGNKQMLVHSIPKLLSFGILEHVIKNSEKGFDRIIVISIVGRQSSGKSYLLNRLFGTRFGVASTRCTDGTWMGISILNRILFIIFDCEGLFSISRTETEEMKLLLGLSAVSDLLIINQDLTFSKYLDSLFNNLLNSKGRLGSGNYLFKGSLMMVIRDVPHGENEGAIRELSNYVKNLSNKGRIEFIQELFNNLKNNKIAKETEIQFQCLHNFENKDFFSTEIQQLLYENFILLNSHWTNGNTFIKQLKLVIAKIFSDDDTNIDEHDFRIESNDLIQKMYQLWENGGILEDNEIGWEIENKVTLKFEKKNYQITFFDKDLVFHGIINHLFNSNDKDYDEGDDDDEGDEVDEDDDDDDNDDDIDNEDEGIDDEKEEYNKEDDIINNTDLINYFENIFPIKRNQRNFNKWYKCCNHFIQLFLNRREQNSINWLKKGLQQFTQFDKQINILIQEIQNNFKKISNDYKLCLKKCNDCNLVCVKLENHLFYRSHNKKNKKGNKSALICDCKTDHKCKELCMCDDGNYCGENAGHVGQHYCREGLHKCKHECEFNCGNTCQFELNHKLPDYHRCSNLHKCKENCVLYPVCKNKCYFDLSEKHERHVCDQNNGCPFKCILCNEKCSSKDHFHDLDPNIKKIVDPKNPKEKIKLHLCDNEHVCTLNCENEGICQIDYENEEKEWENSVTSFTYRYMKPISQILKCTIPIPAGKYQHEGKHDCNRKHRCPNQCPECKSFCSLDIDHTGYHYCNNHRNKEFSMFVSKNKNQIIEFKDEKEEVRKYKVGELSKPEICSISCKRRGRGHYHLKECPGGEKCAELLHPKYVRHSNQSYYPNTEKKYDMWLCKPYWNSFHWESPVSNDKELETQIGLCNFYCPSKLHSEGPKVFCSNRAWHSLSPNYDEHSFDCEHPMIDTILLDVVFVCDTTGSMGSYITNAKTAIKRIINEGLTELNKLGTSKENIRFAFVAYKDHPPQDKTYVTKIQPFDQTNKVLQFIDGLKATGGGDAAESVLDGLEAACNLNWRQSTKRKAVQKIIIHILDAPPHGKRYGSSGDGFPDGCPCGLTAESVLTKMKKNEITLVIMKATSSINLMIKIFKEIYPQGVLEMNLNDAYALPVVTCSSICKVLEDNEITITLKKK</sequence>
<feature type="compositionally biased region" description="Acidic residues" evidence="5">
    <location>
        <begin position="1358"/>
        <end position="1396"/>
    </location>
</feature>
<comment type="caution">
    <text evidence="8">The sequence shown here is derived from an EMBL/GenBank/DDBJ whole genome shotgun (WGS) entry which is preliminary data.</text>
</comment>
<name>A0ABQ8XG09_9EUKA</name>
<feature type="domain" description="VWFA" evidence="6">
    <location>
        <begin position="1933"/>
        <end position="2113"/>
    </location>
</feature>
<feature type="compositionally biased region" description="Basic residues" evidence="5">
    <location>
        <begin position="1"/>
        <end position="10"/>
    </location>
</feature>
<dbReference type="InterPro" id="IPR030383">
    <property type="entry name" value="G_VLIG_dom"/>
</dbReference>
<dbReference type="InterPro" id="IPR036465">
    <property type="entry name" value="vWFA_dom_sf"/>
</dbReference>
<dbReference type="CDD" id="cd00198">
    <property type="entry name" value="vWFA"/>
    <property type="match status" value="1"/>
</dbReference>
<feature type="compositionally biased region" description="Basic and acidic residues" evidence="5">
    <location>
        <begin position="11"/>
        <end position="33"/>
    </location>
</feature>
<evidence type="ECO:0000259" key="6">
    <source>
        <dbReference type="PROSITE" id="PS50234"/>
    </source>
</evidence>
<proteinExistence type="predicted"/>
<accession>A0ABQ8XG09</accession>
<evidence type="ECO:0000256" key="4">
    <source>
        <dbReference type="SAM" id="Coils"/>
    </source>
</evidence>
<dbReference type="PROSITE" id="PS50234">
    <property type="entry name" value="VWFA"/>
    <property type="match status" value="1"/>
</dbReference>
<feature type="coiled-coil region" evidence="4">
    <location>
        <begin position="40"/>
        <end position="80"/>
    </location>
</feature>
<dbReference type="Pfam" id="PF02263">
    <property type="entry name" value="GBP"/>
    <property type="match status" value="1"/>
</dbReference>
<dbReference type="Pfam" id="PF25106">
    <property type="entry name" value="VWA_4"/>
    <property type="match status" value="1"/>
</dbReference>
<evidence type="ECO:0000313" key="8">
    <source>
        <dbReference type="EMBL" id="KAJ6230219.1"/>
    </source>
</evidence>
<dbReference type="PANTHER" id="PTHR47763">
    <property type="entry name" value="ALPHA-PROTEIN KINASE VWKA"/>
    <property type="match status" value="1"/>
</dbReference>
<dbReference type="InterPro" id="IPR027417">
    <property type="entry name" value="P-loop_NTPase"/>
</dbReference>
<keyword evidence="2" id="KW-0964">Secreted</keyword>
<evidence type="ECO:0000259" key="7">
    <source>
        <dbReference type="PROSITE" id="PS51717"/>
    </source>
</evidence>
<dbReference type="Proteomes" id="UP001150062">
    <property type="component" value="Unassembled WGS sequence"/>
</dbReference>
<dbReference type="PROSITE" id="PS51717">
    <property type="entry name" value="G_VLIG"/>
    <property type="match status" value="1"/>
</dbReference>
<feature type="domain" description="VLIG-type G" evidence="7">
    <location>
        <begin position="1054"/>
        <end position="1113"/>
    </location>
</feature>
<dbReference type="Gene3D" id="3.40.50.300">
    <property type="entry name" value="P-loop containing nucleotide triphosphate hydrolases"/>
    <property type="match status" value="1"/>
</dbReference>
<keyword evidence="4" id="KW-0175">Coiled coil</keyword>
<dbReference type="InterPro" id="IPR015894">
    <property type="entry name" value="Guanylate-bd_N"/>
</dbReference>
<dbReference type="SUPFAM" id="SSF52540">
    <property type="entry name" value="P-loop containing nucleoside triphosphate hydrolases"/>
    <property type="match status" value="1"/>
</dbReference>
<dbReference type="InterPro" id="IPR016024">
    <property type="entry name" value="ARM-type_fold"/>
</dbReference>
<reference evidence="8" key="1">
    <citation type="submission" date="2022-08" db="EMBL/GenBank/DDBJ databases">
        <title>Novel sulfate-reducing endosymbionts in the free-living metamonad Anaeramoeba.</title>
        <authorList>
            <person name="Jerlstrom-Hultqvist J."/>
            <person name="Cepicka I."/>
            <person name="Gallot-Lavallee L."/>
            <person name="Salas-Leiva D."/>
            <person name="Curtis B.A."/>
            <person name="Zahonova K."/>
            <person name="Pipaliya S."/>
            <person name="Dacks J."/>
            <person name="Roger A.J."/>
        </authorList>
    </citation>
    <scope>NUCLEOTIDE SEQUENCE</scope>
    <source>
        <strain evidence="8">Schooner1</strain>
    </source>
</reference>
<dbReference type="SUPFAM" id="SSF53300">
    <property type="entry name" value="vWA-like"/>
    <property type="match status" value="1"/>
</dbReference>